<proteinExistence type="predicted"/>
<evidence type="ECO:0000313" key="2">
    <source>
        <dbReference type="EMBL" id="MBM2622003.1"/>
    </source>
</evidence>
<gene>
    <name evidence="2" type="ORF">JIG36_41525</name>
</gene>
<protein>
    <submittedName>
        <fullName evidence="2">Uncharacterized protein</fullName>
    </submittedName>
</protein>
<reference evidence="2 3" key="1">
    <citation type="submission" date="2021-01" db="EMBL/GenBank/DDBJ databases">
        <title>Actinoplanes sp. nov. LDG1-06 isolated from lichen.</title>
        <authorList>
            <person name="Saeng-In P."/>
            <person name="Phongsopitanun W."/>
            <person name="Kanchanasin P."/>
            <person name="Yuki M."/>
            <person name="Kudo T."/>
            <person name="Ohkuma M."/>
            <person name="Tanasupawat S."/>
        </authorList>
    </citation>
    <scope>NUCLEOTIDE SEQUENCE [LARGE SCALE GENOMIC DNA]</scope>
    <source>
        <strain evidence="2 3">LDG1-06</strain>
    </source>
</reference>
<evidence type="ECO:0000313" key="3">
    <source>
        <dbReference type="Proteomes" id="UP000632138"/>
    </source>
</evidence>
<comment type="caution">
    <text evidence="2">The sequence shown here is derived from an EMBL/GenBank/DDBJ whole genome shotgun (WGS) entry which is preliminary data.</text>
</comment>
<dbReference type="Proteomes" id="UP000632138">
    <property type="component" value="Unassembled WGS sequence"/>
</dbReference>
<organism evidence="2 3">
    <name type="scientific">Paractinoplanes ovalisporus</name>
    <dbReference type="NCBI Taxonomy" id="2810368"/>
    <lineage>
        <taxon>Bacteria</taxon>
        <taxon>Bacillati</taxon>
        <taxon>Actinomycetota</taxon>
        <taxon>Actinomycetes</taxon>
        <taxon>Micromonosporales</taxon>
        <taxon>Micromonosporaceae</taxon>
        <taxon>Paractinoplanes</taxon>
    </lineage>
</organism>
<accession>A0ABS2AQ65</accession>
<dbReference type="RefSeq" id="WP_203382229.1">
    <property type="nucleotide sequence ID" value="NZ_JAENHP010000023.1"/>
</dbReference>
<keyword evidence="3" id="KW-1185">Reference proteome</keyword>
<feature type="region of interest" description="Disordered" evidence="1">
    <location>
        <begin position="1"/>
        <end position="38"/>
    </location>
</feature>
<evidence type="ECO:0000256" key="1">
    <source>
        <dbReference type="SAM" id="MobiDB-lite"/>
    </source>
</evidence>
<name>A0ABS2AQ65_9ACTN</name>
<dbReference type="EMBL" id="JAENHP010000023">
    <property type="protein sequence ID" value="MBM2622003.1"/>
    <property type="molecule type" value="Genomic_DNA"/>
</dbReference>
<dbReference type="Gene3D" id="2.60.120.380">
    <property type="match status" value="1"/>
</dbReference>
<sequence length="113" mass="12584">MGDRRLAGRRRHRRRVGPDRDRRRRHAHGGNVYQPNGSYYQSTVSGTHRACPGGTDFDIYLQKWNGTSWAVVAQGATSAADETATYNGTADYYRWRVHAYGGSGSCSLGYSNP</sequence>